<evidence type="ECO:0000256" key="1">
    <source>
        <dbReference type="SAM" id="MobiDB-lite"/>
    </source>
</evidence>
<feature type="compositionally biased region" description="Gly residues" evidence="1">
    <location>
        <begin position="139"/>
        <end position="160"/>
    </location>
</feature>
<sequence>MKAKSSPDPVPSWVPASGHALRHAGIHFDAVRIAGFLGEQVAYELMVFTDFRAGPIVREAIGERNTYFLLPPHTAAAYVWPAGVRALSRVDRGAAFVGVPALCGFTWPLDWRSRPTVDVPFVEPEVLFEIAGRVAEGPGLSGGSGAESPGSTGGAGQSPP</sequence>
<proteinExistence type="predicted"/>
<protein>
    <submittedName>
        <fullName evidence="2">Uncharacterized protein</fullName>
    </submittedName>
</protein>
<gene>
    <name evidence="2" type="ORF">GCM10020367_28670</name>
</gene>
<dbReference type="RefSeq" id="WP_345037336.1">
    <property type="nucleotide sequence ID" value="NZ_BAAAYL010000001.1"/>
</dbReference>
<keyword evidence="3" id="KW-1185">Reference proteome</keyword>
<evidence type="ECO:0000313" key="2">
    <source>
        <dbReference type="EMBL" id="GAA3372690.1"/>
    </source>
</evidence>
<feature type="region of interest" description="Disordered" evidence="1">
    <location>
        <begin position="138"/>
        <end position="160"/>
    </location>
</feature>
<reference evidence="3" key="1">
    <citation type="journal article" date="2019" name="Int. J. Syst. Evol. Microbiol.">
        <title>The Global Catalogue of Microorganisms (GCM) 10K type strain sequencing project: providing services to taxonomists for standard genome sequencing and annotation.</title>
        <authorList>
            <consortium name="The Broad Institute Genomics Platform"/>
            <consortium name="The Broad Institute Genome Sequencing Center for Infectious Disease"/>
            <person name="Wu L."/>
            <person name="Ma J."/>
        </authorList>
    </citation>
    <scope>NUCLEOTIDE SEQUENCE [LARGE SCALE GENOMIC DNA]</scope>
    <source>
        <strain evidence="3">JCM 9651</strain>
    </source>
</reference>
<comment type="caution">
    <text evidence="2">The sequence shown here is derived from an EMBL/GenBank/DDBJ whole genome shotgun (WGS) entry which is preliminary data.</text>
</comment>
<organism evidence="2 3">
    <name type="scientific">Streptomyces sannanensis</name>
    <dbReference type="NCBI Taxonomy" id="285536"/>
    <lineage>
        <taxon>Bacteria</taxon>
        <taxon>Bacillati</taxon>
        <taxon>Actinomycetota</taxon>
        <taxon>Actinomycetes</taxon>
        <taxon>Kitasatosporales</taxon>
        <taxon>Streptomycetaceae</taxon>
        <taxon>Streptomyces</taxon>
    </lineage>
</organism>
<evidence type="ECO:0000313" key="3">
    <source>
        <dbReference type="Proteomes" id="UP001499990"/>
    </source>
</evidence>
<dbReference type="EMBL" id="BAAAYL010000001">
    <property type="protein sequence ID" value="GAA3372690.1"/>
    <property type="molecule type" value="Genomic_DNA"/>
</dbReference>
<accession>A0ABP6SCE9</accession>
<dbReference type="Proteomes" id="UP001499990">
    <property type="component" value="Unassembled WGS sequence"/>
</dbReference>
<name>A0ABP6SCE9_9ACTN</name>